<reference evidence="2 3" key="1">
    <citation type="submission" date="2024-01" db="EMBL/GenBank/DDBJ databases">
        <title>The genomes of 5 underutilized Papilionoideae crops provide insights into root nodulation and disease resistanc.</title>
        <authorList>
            <person name="Jiang F."/>
        </authorList>
    </citation>
    <scope>NUCLEOTIDE SEQUENCE [LARGE SCALE GENOMIC DNA]</scope>
    <source>
        <strain evidence="2">JINMINGXINNONG_FW02</strain>
        <tissue evidence="2">Leaves</tissue>
    </source>
</reference>
<dbReference type="EMBL" id="JAYMYR010000006">
    <property type="protein sequence ID" value="KAK7355252.1"/>
    <property type="molecule type" value="Genomic_DNA"/>
</dbReference>
<name>A0AAN9MNI0_PHACN</name>
<feature type="signal peptide" evidence="1">
    <location>
        <begin position="1"/>
        <end position="23"/>
    </location>
</feature>
<evidence type="ECO:0000313" key="3">
    <source>
        <dbReference type="Proteomes" id="UP001374584"/>
    </source>
</evidence>
<keyword evidence="1" id="KW-0732">Signal</keyword>
<feature type="chain" id="PRO_5042971200" evidence="1">
    <location>
        <begin position="24"/>
        <end position="123"/>
    </location>
</feature>
<organism evidence="2 3">
    <name type="scientific">Phaseolus coccineus</name>
    <name type="common">Scarlet runner bean</name>
    <name type="synonym">Phaseolus multiflorus</name>
    <dbReference type="NCBI Taxonomy" id="3886"/>
    <lineage>
        <taxon>Eukaryota</taxon>
        <taxon>Viridiplantae</taxon>
        <taxon>Streptophyta</taxon>
        <taxon>Embryophyta</taxon>
        <taxon>Tracheophyta</taxon>
        <taxon>Spermatophyta</taxon>
        <taxon>Magnoliopsida</taxon>
        <taxon>eudicotyledons</taxon>
        <taxon>Gunneridae</taxon>
        <taxon>Pentapetalae</taxon>
        <taxon>rosids</taxon>
        <taxon>fabids</taxon>
        <taxon>Fabales</taxon>
        <taxon>Fabaceae</taxon>
        <taxon>Papilionoideae</taxon>
        <taxon>50 kb inversion clade</taxon>
        <taxon>NPAAA clade</taxon>
        <taxon>indigoferoid/millettioid clade</taxon>
        <taxon>Phaseoleae</taxon>
        <taxon>Phaseolus</taxon>
    </lineage>
</organism>
<accession>A0AAN9MNI0</accession>
<proteinExistence type="predicted"/>
<dbReference type="AlphaFoldDB" id="A0AAN9MNI0"/>
<evidence type="ECO:0000256" key="1">
    <source>
        <dbReference type="SAM" id="SignalP"/>
    </source>
</evidence>
<comment type="caution">
    <text evidence="2">The sequence shown here is derived from an EMBL/GenBank/DDBJ whole genome shotgun (WGS) entry which is preliminary data.</text>
</comment>
<gene>
    <name evidence="2" type="ORF">VNO80_14503</name>
</gene>
<evidence type="ECO:0000313" key="2">
    <source>
        <dbReference type="EMBL" id="KAK7355252.1"/>
    </source>
</evidence>
<protein>
    <submittedName>
        <fullName evidence="2">Uncharacterized protein</fullName>
    </submittedName>
</protein>
<sequence length="123" mass="13614">MGYSSIIILCTLLLLFFSPSTYASASDEAALQAKKLISGLNLFPDDVNVVPVANSSLQPHKIVEKRLRFPNLVASDSEPSVEDLGHYAGYYPIVHSHAARKLSCAAQHPQRWFQYHALAKRTC</sequence>
<dbReference type="Proteomes" id="UP001374584">
    <property type="component" value="Unassembled WGS sequence"/>
</dbReference>
<keyword evidence="3" id="KW-1185">Reference proteome</keyword>